<dbReference type="PANTHER" id="PTHR43552">
    <property type="entry name" value="DIAMINOBUTYRATE--2-OXOGLUTARATE AMINOTRANSFERASE"/>
    <property type="match status" value="1"/>
</dbReference>
<evidence type="ECO:0000256" key="2">
    <source>
        <dbReference type="ARBA" id="ARBA00008954"/>
    </source>
</evidence>
<keyword evidence="4 6" id="KW-0808">Transferase</keyword>
<dbReference type="PIRSF" id="PIRSF000521">
    <property type="entry name" value="Transaminase_4ab_Lys_Orn"/>
    <property type="match status" value="1"/>
</dbReference>
<organism evidence="6">
    <name type="scientific">seawater metagenome</name>
    <dbReference type="NCBI Taxonomy" id="1561972"/>
    <lineage>
        <taxon>unclassified sequences</taxon>
        <taxon>metagenomes</taxon>
        <taxon>ecological metagenomes</taxon>
    </lineage>
</organism>
<accession>A0A5E8CJY1</accession>
<proteinExistence type="inferred from homology"/>
<dbReference type="InterPro" id="IPR015424">
    <property type="entry name" value="PyrdxlP-dep_Trfase"/>
</dbReference>
<dbReference type="EMBL" id="CABVLZ010000007">
    <property type="protein sequence ID" value="VVU95601.1"/>
    <property type="molecule type" value="Genomic_DNA"/>
</dbReference>
<dbReference type="CDD" id="cd00610">
    <property type="entry name" value="OAT_like"/>
    <property type="match status" value="1"/>
</dbReference>
<keyword evidence="3 6" id="KW-0032">Aminotransferase</keyword>
<dbReference type="NCBIfam" id="TIGR00709">
    <property type="entry name" value="dat"/>
    <property type="match status" value="1"/>
</dbReference>
<evidence type="ECO:0000256" key="4">
    <source>
        <dbReference type="ARBA" id="ARBA00022679"/>
    </source>
</evidence>
<keyword evidence="5" id="KW-0663">Pyridoxal phosphate</keyword>
<comment type="similarity">
    <text evidence="2">Belongs to the class-III pyridoxal-phosphate-dependent aminotransferase family.</text>
</comment>
<dbReference type="Gene3D" id="3.90.1150.10">
    <property type="entry name" value="Aspartate Aminotransferase, domain 1"/>
    <property type="match status" value="1"/>
</dbReference>
<evidence type="ECO:0000313" key="6">
    <source>
        <dbReference type="EMBL" id="VVU95601.1"/>
    </source>
</evidence>
<dbReference type="Pfam" id="PF00202">
    <property type="entry name" value="Aminotran_3"/>
    <property type="match status" value="1"/>
</dbReference>
<dbReference type="PANTHER" id="PTHR43552:SF1">
    <property type="entry name" value="DIAMINOBUTYRATE--2-OXOGLUTARATE AMINOTRANSFERASE"/>
    <property type="match status" value="1"/>
</dbReference>
<sequence>MYNINYINEKLSNAKTLIRHIPIVLKKGKGIYVFDTNDKKYIDCIAAAGTLPLGHNHVVIQNAILEFINGDYPVQTMDIPTSLQIEFTKKLYEFLPKEFSDNARLQMCSPSGGDTIEAAIKLSKIATGRNNILAFQGGYHGQGFGPSSLSGKVRGSFSYSGMSDVHFLPYPNEYRCPMSIGKEGYKIIVKYIENLINNPQSGIGKPAAIILETIQGEGGVNPAPSEWLKMIREITLKNDIILIIDEVQTGFCRTGKKFGFEHSGIVPDILCLAKAIGGSMPLALMMHHKKLDKWSEYQHSGTWRGNQLAFLTGLRCMEYMEKEELWVNAEQMGRLMYNKLNDIKLNNKSIGDLRAKGLMLAIEFIDTNNKDDKIPSPEKALKLQSNCLENGLLTLRGGQFKNVIRIMPPLNITSDQVEEIINIINISIRGL</sequence>
<comment type="cofactor">
    <cofactor evidence="1">
        <name>pyridoxal 5'-phosphate</name>
        <dbReference type="ChEBI" id="CHEBI:597326"/>
    </cofactor>
</comment>
<dbReference type="AlphaFoldDB" id="A0A5E8CJY1"/>
<dbReference type="Gene3D" id="3.40.640.10">
    <property type="entry name" value="Type I PLP-dependent aspartate aminotransferase-like (Major domain)"/>
    <property type="match status" value="1"/>
</dbReference>
<dbReference type="InterPro" id="IPR004637">
    <property type="entry name" value="Dat"/>
</dbReference>
<dbReference type="InterPro" id="IPR049704">
    <property type="entry name" value="Aminotrans_3_PPA_site"/>
</dbReference>
<protein>
    <submittedName>
        <fullName evidence="6">Aminotransferase class-III</fullName>
    </submittedName>
</protein>
<gene>
    <name evidence="6" type="ORF">CPAV1605_1353</name>
</gene>
<dbReference type="InterPro" id="IPR015422">
    <property type="entry name" value="PyrdxlP-dep_Trfase_small"/>
</dbReference>
<dbReference type="SUPFAM" id="SSF53383">
    <property type="entry name" value="PLP-dependent transferases"/>
    <property type="match status" value="1"/>
</dbReference>
<reference evidence="6" key="1">
    <citation type="submission" date="2019-09" db="EMBL/GenBank/DDBJ databases">
        <authorList>
            <person name="Needham M D."/>
        </authorList>
    </citation>
    <scope>NUCLEOTIDE SEQUENCE</scope>
</reference>
<dbReference type="GO" id="GO:0008483">
    <property type="term" value="F:transaminase activity"/>
    <property type="evidence" value="ECO:0007669"/>
    <property type="project" value="UniProtKB-KW"/>
</dbReference>
<evidence type="ECO:0000256" key="5">
    <source>
        <dbReference type="ARBA" id="ARBA00022898"/>
    </source>
</evidence>
<dbReference type="InterPro" id="IPR015421">
    <property type="entry name" value="PyrdxlP-dep_Trfase_major"/>
</dbReference>
<name>A0A5E8CJY1_9ZZZZ</name>
<dbReference type="PROSITE" id="PS00600">
    <property type="entry name" value="AA_TRANSFER_CLASS_3"/>
    <property type="match status" value="1"/>
</dbReference>
<evidence type="ECO:0000256" key="1">
    <source>
        <dbReference type="ARBA" id="ARBA00001933"/>
    </source>
</evidence>
<dbReference type="GO" id="GO:0030170">
    <property type="term" value="F:pyridoxal phosphate binding"/>
    <property type="evidence" value="ECO:0007669"/>
    <property type="project" value="InterPro"/>
</dbReference>
<evidence type="ECO:0000256" key="3">
    <source>
        <dbReference type="ARBA" id="ARBA00022576"/>
    </source>
</evidence>
<dbReference type="InterPro" id="IPR005814">
    <property type="entry name" value="Aminotrans_3"/>
</dbReference>